<dbReference type="SUPFAM" id="SSF53383">
    <property type="entry name" value="PLP-dependent transferases"/>
    <property type="match status" value="1"/>
</dbReference>
<evidence type="ECO:0000256" key="2">
    <source>
        <dbReference type="ARBA" id="ARBA00022576"/>
    </source>
</evidence>
<sequence length="275" mass="30810">MKFYRYRGRGHFLDPPTVCMSDDIWEVALPQKMQSGKSGHECLSFSSRDEIFKRSRDGSKLASLVLLSPRVQGYNRILEASVIQGAGGMQMIDPLYQRILVRECKHRKIPVIFDEVFTGFWRLGRELKALLHGHSYSAHAMGCAAAVKSVKWFKDSNTNMNLISESRSLQELWDAALVSQISLLPAVHRVVALGTLCAIELLAEGCDAGYASMYASSLLKNLREDGIYMRPLGNVIYMMCGPCTSPDICRSLLEKVYDRIQEFGLQKDESAVFAA</sequence>
<comment type="similarity">
    <text evidence="1">Belongs to the class-III pyridoxal-phosphate-dependent aminotransferase family.</text>
</comment>
<dbReference type="PANTHER" id="PTHR42684">
    <property type="entry name" value="ADENOSYLMETHIONINE-8-AMINO-7-OXONONANOATE AMINOTRANSFERASE"/>
    <property type="match status" value="1"/>
</dbReference>
<dbReference type="GO" id="GO:0004141">
    <property type="term" value="F:dethiobiotin synthase activity"/>
    <property type="evidence" value="ECO:0007669"/>
    <property type="project" value="TreeGrafter"/>
</dbReference>
<dbReference type="InterPro" id="IPR015422">
    <property type="entry name" value="PyrdxlP-dep_Trfase_small"/>
</dbReference>
<reference evidence="4" key="1">
    <citation type="submission" date="2020-06" db="EMBL/GenBank/DDBJ databases">
        <authorList>
            <person name="Li T."/>
            <person name="Hu X."/>
            <person name="Zhang T."/>
            <person name="Song X."/>
            <person name="Zhang H."/>
            <person name="Dai N."/>
            <person name="Sheng W."/>
            <person name="Hou X."/>
            <person name="Wei L."/>
        </authorList>
    </citation>
    <scope>NUCLEOTIDE SEQUENCE</scope>
    <source>
        <strain evidence="4">KEN1</strain>
        <tissue evidence="4">Leaf</tissue>
    </source>
</reference>
<dbReference type="InterPro" id="IPR015424">
    <property type="entry name" value="PyrdxlP-dep_Trfase"/>
</dbReference>
<gene>
    <name evidence="4" type="ORF">Slati_1326100</name>
</gene>
<reference evidence="4" key="2">
    <citation type="journal article" date="2024" name="Plant">
        <title>Genomic evolution and insights into agronomic trait innovations of Sesamum species.</title>
        <authorList>
            <person name="Miao H."/>
            <person name="Wang L."/>
            <person name="Qu L."/>
            <person name="Liu H."/>
            <person name="Sun Y."/>
            <person name="Le M."/>
            <person name="Wang Q."/>
            <person name="Wei S."/>
            <person name="Zheng Y."/>
            <person name="Lin W."/>
            <person name="Duan Y."/>
            <person name="Cao H."/>
            <person name="Xiong S."/>
            <person name="Wang X."/>
            <person name="Wei L."/>
            <person name="Li C."/>
            <person name="Ma Q."/>
            <person name="Ju M."/>
            <person name="Zhao R."/>
            <person name="Li G."/>
            <person name="Mu C."/>
            <person name="Tian Q."/>
            <person name="Mei H."/>
            <person name="Zhang T."/>
            <person name="Gao T."/>
            <person name="Zhang H."/>
        </authorList>
    </citation>
    <scope>NUCLEOTIDE SEQUENCE</scope>
    <source>
        <strain evidence="4">KEN1</strain>
    </source>
</reference>
<dbReference type="Gene3D" id="3.40.640.10">
    <property type="entry name" value="Type I PLP-dependent aspartate aminotransferase-like (Major domain)"/>
    <property type="match status" value="1"/>
</dbReference>
<proteinExistence type="inferred from homology"/>
<organism evidence="4">
    <name type="scientific">Sesamum latifolium</name>
    <dbReference type="NCBI Taxonomy" id="2727402"/>
    <lineage>
        <taxon>Eukaryota</taxon>
        <taxon>Viridiplantae</taxon>
        <taxon>Streptophyta</taxon>
        <taxon>Embryophyta</taxon>
        <taxon>Tracheophyta</taxon>
        <taxon>Spermatophyta</taxon>
        <taxon>Magnoliopsida</taxon>
        <taxon>eudicotyledons</taxon>
        <taxon>Gunneridae</taxon>
        <taxon>Pentapetalae</taxon>
        <taxon>asterids</taxon>
        <taxon>lamiids</taxon>
        <taxon>Lamiales</taxon>
        <taxon>Pedaliaceae</taxon>
        <taxon>Sesamum</taxon>
    </lineage>
</organism>
<evidence type="ECO:0000256" key="3">
    <source>
        <dbReference type="ARBA" id="ARBA00022679"/>
    </source>
</evidence>
<dbReference type="PANTHER" id="PTHR42684:SF3">
    <property type="entry name" value="ADENOSYLMETHIONINE-8-AMINO-7-OXONONANOATE AMINOTRANSFERASE"/>
    <property type="match status" value="1"/>
</dbReference>
<dbReference type="Gene3D" id="3.90.1150.10">
    <property type="entry name" value="Aspartate Aminotransferase, domain 1"/>
    <property type="match status" value="1"/>
</dbReference>
<accession>A0AAW2XNQ8</accession>
<dbReference type="AlphaFoldDB" id="A0AAW2XNQ8"/>
<dbReference type="GO" id="GO:0004015">
    <property type="term" value="F:adenosylmethionine-8-amino-7-oxononanoate transaminase activity"/>
    <property type="evidence" value="ECO:0007669"/>
    <property type="project" value="TreeGrafter"/>
</dbReference>
<comment type="caution">
    <text evidence="4">The sequence shown here is derived from an EMBL/GenBank/DDBJ whole genome shotgun (WGS) entry which is preliminary data.</text>
</comment>
<dbReference type="FunFam" id="3.90.1150.10:FF:000090">
    <property type="entry name" value="Bifunctional dethiobiotin synthetase/7,8-diamino-pelargonic acid aminotransferase, mitochondrial"/>
    <property type="match status" value="1"/>
</dbReference>
<dbReference type="EMBL" id="JACGWN010000004">
    <property type="protein sequence ID" value="KAL0453480.1"/>
    <property type="molecule type" value="Genomic_DNA"/>
</dbReference>
<keyword evidence="3" id="KW-0808">Transferase</keyword>
<evidence type="ECO:0000256" key="1">
    <source>
        <dbReference type="ARBA" id="ARBA00008954"/>
    </source>
</evidence>
<protein>
    <submittedName>
        <fullName evidence="4">Bifunctional dethiobiotin synthetase/7,8-diamino-pelargonic acid aminotransferase, mitochondrial</fullName>
    </submittedName>
</protein>
<dbReference type="GO" id="GO:0005739">
    <property type="term" value="C:mitochondrion"/>
    <property type="evidence" value="ECO:0007669"/>
    <property type="project" value="TreeGrafter"/>
</dbReference>
<name>A0AAW2XNQ8_9LAMI</name>
<keyword evidence="2 4" id="KW-0032">Aminotransferase</keyword>
<dbReference type="GO" id="GO:0009102">
    <property type="term" value="P:biotin biosynthetic process"/>
    <property type="evidence" value="ECO:0007669"/>
    <property type="project" value="TreeGrafter"/>
</dbReference>
<evidence type="ECO:0000313" key="4">
    <source>
        <dbReference type="EMBL" id="KAL0453480.1"/>
    </source>
</evidence>
<dbReference type="InterPro" id="IPR015421">
    <property type="entry name" value="PyrdxlP-dep_Trfase_major"/>
</dbReference>